<gene>
    <name evidence="1" type="ORF">AM506_19635</name>
</gene>
<accession>A0A0P6VY20</accession>
<reference evidence="1 2" key="1">
    <citation type="submission" date="2015-08" db="EMBL/GenBank/DDBJ databases">
        <title>Draft Genome Sequence of Bacillus vietnamensis UCD-SED5.</title>
        <authorList>
            <person name="Lee R.D."/>
            <person name="Jospin G."/>
            <person name="Lang J.M."/>
            <person name="Coil D.A."/>
            <person name="Eisen J.A."/>
        </authorList>
    </citation>
    <scope>NUCLEOTIDE SEQUENCE [LARGE SCALE GENOMIC DNA]</scope>
    <source>
        <strain evidence="1 2">UCD-SED5</strain>
    </source>
</reference>
<name>A0A0P6VY20_9BACI</name>
<dbReference type="Proteomes" id="UP000050398">
    <property type="component" value="Unassembled WGS sequence"/>
</dbReference>
<proteinExistence type="predicted"/>
<comment type="caution">
    <text evidence="1">The sequence shown here is derived from an EMBL/GenBank/DDBJ whole genome shotgun (WGS) entry which is preliminary data.</text>
</comment>
<evidence type="ECO:0000313" key="1">
    <source>
        <dbReference type="EMBL" id="KPL57934.1"/>
    </source>
</evidence>
<evidence type="ECO:0000313" key="2">
    <source>
        <dbReference type="Proteomes" id="UP000050398"/>
    </source>
</evidence>
<organism evidence="1 2">
    <name type="scientific">Rossellomorea vietnamensis</name>
    <dbReference type="NCBI Taxonomy" id="218284"/>
    <lineage>
        <taxon>Bacteria</taxon>
        <taxon>Bacillati</taxon>
        <taxon>Bacillota</taxon>
        <taxon>Bacilli</taxon>
        <taxon>Bacillales</taxon>
        <taxon>Bacillaceae</taxon>
        <taxon>Rossellomorea</taxon>
    </lineage>
</organism>
<protein>
    <submittedName>
        <fullName evidence="1">Uncharacterized protein</fullName>
    </submittedName>
</protein>
<sequence>MTKQWQHWIWIMFKNINSLLIKARSTDSPPTACLKRFFVLQMSAGTLNTFSTQVERHTQGEDPRW</sequence>
<dbReference type="AlphaFoldDB" id="A0A0P6VY20"/>
<dbReference type="EMBL" id="LIXZ01000023">
    <property type="protein sequence ID" value="KPL57934.1"/>
    <property type="molecule type" value="Genomic_DNA"/>
</dbReference>